<keyword evidence="2" id="KW-1185">Reference proteome</keyword>
<name>A0ABQ8WC24_PENCH</name>
<proteinExistence type="predicted"/>
<evidence type="ECO:0000313" key="1">
    <source>
        <dbReference type="EMBL" id="KAJ5262106.1"/>
    </source>
</evidence>
<gene>
    <name evidence="1" type="ORF">N7505_008973</name>
</gene>
<protein>
    <submittedName>
        <fullName evidence="1">Uncharacterized protein</fullName>
    </submittedName>
</protein>
<comment type="caution">
    <text evidence="1">The sequence shown here is derived from an EMBL/GenBank/DDBJ whole genome shotgun (WGS) entry which is preliminary data.</text>
</comment>
<accession>A0ABQ8WC24</accession>
<dbReference type="EMBL" id="JAPVEB010000006">
    <property type="protein sequence ID" value="KAJ5262106.1"/>
    <property type="molecule type" value="Genomic_DNA"/>
</dbReference>
<sequence>MIIALRIYLSQENKRRDKLAEANRVASNGVVGTVDSDGGKVARIVDNNQFDLGEFDVVL</sequence>
<organism evidence="1 2">
    <name type="scientific">Penicillium chrysogenum</name>
    <name type="common">Penicillium notatum</name>
    <dbReference type="NCBI Taxonomy" id="5076"/>
    <lineage>
        <taxon>Eukaryota</taxon>
        <taxon>Fungi</taxon>
        <taxon>Dikarya</taxon>
        <taxon>Ascomycota</taxon>
        <taxon>Pezizomycotina</taxon>
        <taxon>Eurotiomycetes</taxon>
        <taxon>Eurotiomycetidae</taxon>
        <taxon>Eurotiales</taxon>
        <taxon>Aspergillaceae</taxon>
        <taxon>Penicillium</taxon>
        <taxon>Penicillium chrysogenum species complex</taxon>
    </lineage>
</organism>
<dbReference type="Proteomes" id="UP001220256">
    <property type="component" value="Unassembled WGS sequence"/>
</dbReference>
<evidence type="ECO:0000313" key="2">
    <source>
        <dbReference type="Proteomes" id="UP001220256"/>
    </source>
</evidence>
<reference evidence="1 2" key="1">
    <citation type="journal article" date="2023" name="IMA Fungus">
        <title>Comparative genomic study of the Penicillium genus elucidates a diverse pangenome and 15 lateral gene transfer events.</title>
        <authorList>
            <person name="Petersen C."/>
            <person name="Sorensen T."/>
            <person name="Nielsen M.R."/>
            <person name="Sondergaard T.E."/>
            <person name="Sorensen J.L."/>
            <person name="Fitzpatrick D.A."/>
            <person name="Frisvad J.C."/>
            <person name="Nielsen K.L."/>
        </authorList>
    </citation>
    <scope>NUCLEOTIDE SEQUENCE [LARGE SCALE GENOMIC DNA]</scope>
    <source>
        <strain evidence="1 2">IBT 3361</strain>
    </source>
</reference>